<accession>A0A4Y8LNV2</accession>
<keyword evidence="1" id="KW-1133">Transmembrane helix</keyword>
<comment type="caution">
    <text evidence="2">The sequence shown here is derived from an EMBL/GenBank/DDBJ whole genome shotgun (WGS) entry which is preliminary data.</text>
</comment>
<dbReference type="EMBL" id="SOMN01000086">
    <property type="protein sequence ID" value="TFE19236.1"/>
    <property type="molecule type" value="Genomic_DNA"/>
</dbReference>
<name>A0A4Y8LNV2_9BACL</name>
<proteinExistence type="predicted"/>
<keyword evidence="1" id="KW-0812">Transmembrane</keyword>
<feature type="transmembrane region" description="Helical" evidence="1">
    <location>
        <begin position="86"/>
        <end position="109"/>
    </location>
</feature>
<gene>
    <name evidence="2" type="ORF">E2980_23680</name>
</gene>
<feature type="transmembrane region" description="Helical" evidence="1">
    <location>
        <begin position="62"/>
        <end position="80"/>
    </location>
</feature>
<reference evidence="2 3" key="1">
    <citation type="submission" date="2019-03" db="EMBL/GenBank/DDBJ databases">
        <title>Cohnella endophytica sp. nov., a novel endophytic bacterium isolated from bark of Sonneratia apetala.</title>
        <authorList>
            <person name="Tuo L."/>
        </authorList>
    </citation>
    <scope>NUCLEOTIDE SEQUENCE [LARGE SCALE GENOMIC DNA]</scope>
    <source>
        <strain evidence="2 3">CCTCC AB 208254</strain>
    </source>
</reference>
<dbReference type="Proteomes" id="UP000297900">
    <property type="component" value="Unassembled WGS sequence"/>
</dbReference>
<evidence type="ECO:0000256" key="1">
    <source>
        <dbReference type="SAM" id="Phobius"/>
    </source>
</evidence>
<keyword evidence="1" id="KW-0472">Membrane</keyword>
<feature type="transmembrane region" description="Helical" evidence="1">
    <location>
        <begin position="121"/>
        <end position="143"/>
    </location>
</feature>
<dbReference type="AlphaFoldDB" id="A0A4Y8LNV2"/>
<dbReference type="RefSeq" id="WP_135154697.1">
    <property type="nucleotide sequence ID" value="NZ_SOMN01000086.1"/>
</dbReference>
<organism evidence="2 3">
    <name type="scientific">Cohnella luojiensis</name>
    <dbReference type="NCBI Taxonomy" id="652876"/>
    <lineage>
        <taxon>Bacteria</taxon>
        <taxon>Bacillati</taxon>
        <taxon>Bacillota</taxon>
        <taxon>Bacilli</taxon>
        <taxon>Bacillales</taxon>
        <taxon>Paenibacillaceae</taxon>
        <taxon>Cohnella</taxon>
    </lineage>
</organism>
<keyword evidence="3" id="KW-1185">Reference proteome</keyword>
<feature type="transmembrane region" description="Helical" evidence="1">
    <location>
        <begin position="149"/>
        <end position="168"/>
    </location>
</feature>
<dbReference type="OrthoDB" id="2658786at2"/>
<feature type="transmembrane region" description="Helical" evidence="1">
    <location>
        <begin position="175"/>
        <end position="195"/>
    </location>
</feature>
<evidence type="ECO:0000313" key="3">
    <source>
        <dbReference type="Proteomes" id="UP000297900"/>
    </source>
</evidence>
<sequence>MNCYYHVKEESETSCNLCKRFLCNQCINPEDGYCWSCSHDFNAGLYQEKVDHKFAIKRIKEYVYCFLFYEFSYLLISLMFGRLSPIVFVVEAPFILIVGIPVSILIEWIIETKASKFDYKLKYIIGFAFYLFSALFCTISIFGIEDFELTSILTISVALSIFFILRILRSNRKRSIILVSSIGYLILIIVNFLTINSNNWI</sequence>
<evidence type="ECO:0000313" key="2">
    <source>
        <dbReference type="EMBL" id="TFE19236.1"/>
    </source>
</evidence>
<protein>
    <submittedName>
        <fullName evidence="2">Uncharacterized protein</fullName>
    </submittedName>
</protein>